<keyword evidence="2" id="KW-1185">Reference proteome</keyword>
<organism evidence="1 2">
    <name type="scientific">Marchantia polymorpha</name>
    <name type="common">Common liverwort</name>
    <name type="synonym">Marchantia aquatica</name>
    <dbReference type="NCBI Taxonomy" id="3197"/>
    <lineage>
        <taxon>Eukaryota</taxon>
        <taxon>Viridiplantae</taxon>
        <taxon>Streptophyta</taxon>
        <taxon>Embryophyta</taxon>
        <taxon>Marchantiophyta</taxon>
        <taxon>Marchantiopsida</taxon>
        <taxon>Marchantiidae</taxon>
        <taxon>Marchantiales</taxon>
        <taxon>Marchantiaceae</taxon>
        <taxon>Marchantia</taxon>
    </lineage>
</organism>
<evidence type="ECO:0000313" key="2">
    <source>
        <dbReference type="Proteomes" id="UP000244005"/>
    </source>
</evidence>
<evidence type="ECO:0000313" key="1">
    <source>
        <dbReference type="EMBL" id="PTQ42826.1"/>
    </source>
</evidence>
<dbReference type="Gramene" id="Mp2g00320.1">
    <property type="protein sequence ID" value="Mp2g00320.1.cds"/>
    <property type="gene ID" value="Mp2g00320"/>
</dbReference>
<protein>
    <submittedName>
        <fullName evidence="1">Uncharacterized protein</fullName>
    </submittedName>
</protein>
<name>A0A2R6X9Q2_MARPO</name>
<proteinExistence type="predicted"/>
<reference evidence="2" key="1">
    <citation type="journal article" date="2017" name="Cell">
        <title>Insights into land plant evolution garnered from the Marchantia polymorpha genome.</title>
        <authorList>
            <person name="Bowman J.L."/>
            <person name="Kohchi T."/>
            <person name="Yamato K.T."/>
            <person name="Jenkins J."/>
            <person name="Shu S."/>
            <person name="Ishizaki K."/>
            <person name="Yamaoka S."/>
            <person name="Nishihama R."/>
            <person name="Nakamura Y."/>
            <person name="Berger F."/>
            <person name="Adam C."/>
            <person name="Aki S.S."/>
            <person name="Althoff F."/>
            <person name="Araki T."/>
            <person name="Arteaga-Vazquez M.A."/>
            <person name="Balasubrmanian S."/>
            <person name="Barry K."/>
            <person name="Bauer D."/>
            <person name="Boehm C.R."/>
            <person name="Briginshaw L."/>
            <person name="Caballero-Perez J."/>
            <person name="Catarino B."/>
            <person name="Chen F."/>
            <person name="Chiyoda S."/>
            <person name="Chovatia M."/>
            <person name="Davies K.M."/>
            <person name="Delmans M."/>
            <person name="Demura T."/>
            <person name="Dierschke T."/>
            <person name="Dolan L."/>
            <person name="Dorantes-Acosta A.E."/>
            <person name="Eklund D.M."/>
            <person name="Florent S.N."/>
            <person name="Flores-Sandoval E."/>
            <person name="Fujiyama A."/>
            <person name="Fukuzawa H."/>
            <person name="Galik B."/>
            <person name="Grimanelli D."/>
            <person name="Grimwood J."/>
            <person name="Grossniklaus U."/>
            <person name="Hamada T."/>
            <person name="Haseloff J."/>
            <person name="Hetherington A.J."/>
            <person name="Higo A."/>
            <person name="Hirakawa Y."/>
            <person name="Hundley H.N."/>
            <person name="Ikeda Y."/>
            <person name="Inoue K."/>
            <person name="Inoue S.I."/>
            <person name="Ishida S."/>
            <person name="Jia Q."/>
            <person name="Kakita M."/>
            <person name="Kanazawa T."/>
            <person name="Kawai Y."/>
            <person name="Kawashima T."/>
            <person name="Kennedy M."/>
            <person name="Kinose K."/>
            <person name="Kinoshita T."/>
            <person name="Kohara Y."/>
            <person name="Koide E."/>
            <person name="Komatsu K."/>
            <person name="Kopischke S."/>
            <person name="Kubo M."/>
            <person name="Kyozuka J."/>
            <person name="Lagercrantz U."/>
            <person name="Lin S.S."/>
            <person name="Lindquist E."/>
            <person name="Lipzen A.M."/>
            <person name="Lu C.W."/>
            <person name="De Luna E."/>
            <person name="Martienssen R.A."/>
            <person name="Minamino N."/>
            <person name="Mizutani M."/>
            <person name="Mizutani M."/>
            <person name="Mochizuki N."/>
            <person name="Monte I."/>
            <person name="Mosher R."/>
            <person name="Nagasaki H."/>
            <person name="Nakagami H."/>
            <person name="Naramoto S."/>
            <person name="Nishitani K."/>
            <person name="Ohtani M."/>
            <person name="Okamoto T."/>
            <person name="Okumura M."/>
            <person name="Phillips J."/>
            <person name="Pollak B."/>
            <person name="Reinders A."/>
            <person name="Rovekamp M."/>
            <person name="Sano R."/>
            <person name="Sawa S."/>
            <person name="Schmid M.W."/>
            <person name="Shirakawa M."/>
            <person name="Solano R."/>
            <person name="Spunde A."/>
            <person name="Suetsugu N."/>
            <person name="Sugano S."/>
            <person name="Sugiyama A."/>
            <person name="Sun R."/>
            <person name="Suzuki Y."/>
            <person name="Takenaka M."/>
            <person name="Takezawa D."/>
            <person name="Tomogane H."/>
            <person name="Tsuzuki M."/>
            <person name="Ueda T."/>
            <person name="Umeda M."/>
            <person name="Ward J.M."/>
            <person name="Watanabe Y."/>
            <person name="Yazaki K."/>
            <person name="Yokoyama R."/>
            <person name="Yoshitake Y."/>
            <person name="Yotsui I."/>
            <person name="Zachgo S."/>
            <person name="Schmutz J."/>
        </authorList>
    </citation>
    <scope>NUCLEOTIDE SEQUENCE [LARGE SCALE GENOMIC DNA]</scope>
    <source>
        <strain evidence="2">Tak-1</strain>
    </source>
</reference>
<dbReference type="Proteomes" id="UP000244005">
    <property type="component" value="Unassembled WGS sequence"/>
</dbReference>
<dbReference type="EMBL" id="KZ772700">
    <property type="protein sequence ID" value="PTQ42826.1"/>
    <property type="molecule type" value="Genomic_DNA"/>
</dbReference>
<gene>
    <name evidence="1" type="ORF">MARPO_0028s0119</name>
</gene>
<accession>A0A2R6X9Q2</accession>
<sequence>MVGMRHVAIPATGMPLLLKLSRYPPDLSRTKEAKDQSVRGTLRTAMRNFPRNQFIHANCFPAVSTELCPLFRQDEGLPESPSRCLAPLLGSLFQASSVLEVNHVSI</sequence>
<dbReference type="AlphaFoldDB" id="A0A2R6X9Q2"/>